<keyword evidence="3" id="KW-1185">Reference proteome</keyword>
<organism evidence="2 3">
    <name type="scientific">Metabacillus litoralis</name>
    <dbReference type="NCBI Taxonomy" id="152268"/>
    <lineage>
        <taxon>Bacteria</taxon>
        <taxon>Bacillati</taxon>
        <taxon>Bacillota</taxon>
        <taxon>Bacilli</taxon>
        <taxon>Bacillales</taxon>
        <taxon>Bacillaceae</taxon>
        <taxon>Metabacillus</taxon>
    </lineage>
</organism>
<accession>A0A5C6W655</accession>
<dbReference type="AlphaFoldDB" id="A0A5C6W655"/>
<keyword evidence="1" id="KW-0472">Membrane</keyword>
<feature type="transmembrane region" description="Helical" evidence="1">
    <location>
        <begin position="144"/>
        <end position="168"/>
    </location>
</feature>
<protein>
    <submittedName>
        <fullName evidence="2">HXXEE domain-containing protein</fullName>
    </submittedName>
</protein>
<name>A0A5C6W655_9BACI</name>
<evidence type="ECO:0000313" key="2">
    <source>
        <dbReference type="EMBL" id="TXC92813.1"/>
    </source>
</evidence>
<feature type="transmembrane region" description="Helical" evidence="1">
    <location>
        <begin position="14"/>
        <end position="37"/>
    </location>
</feature>
<feature type="transmembrane region" description="Helical" evidence="1">
    <location>
        <begin position="90"/>
        <end position="110"/>
    </location>
</feature>
<evidence type="ECO:0000256" key="1">
    <source>
        <dbReference type="SAM" id="Phobius"/>
    </source>
</evidence>
<proteinExistence type="predicted"/>
<keyword evidence="1" id="KW-0812">Transmembrane</keyword>
<dbReference type="RefSeq" id="WP_146945674.1">
    <property type="nucleotide sequence ID" value="NZ_VOQF01000001.1"/>
</dbReference>
<keyword evidence="1" id="KW-1133">Transmembrane helix</keyword>
<dbReference type="Pfam" id="PF13787">
    <property type="entry name" value="HXXEE"/>
    <property type="match status" value="1"/>
</dbReference>
<feature type="transmembrane region" description="Helical" evidence="1">
    <location>
        <begin position="64"/>
        <end position="84"/>
    </location>
</feature>
<comment type="caution">
    <text evidence="2">The sequence shown here is derived from an EMBL/GenBank/DDBJ whole genome shotgun (WGS) entry which is preliminary data.</text>
</comment>
<sequence>MFNMLDAHISLESLLWLFPLSFLLHDFEEIIFVEAWFKINKEKVAHRIPATFQKTFQDMSTTTAAQFSIPVFFQLVLYIIATYLAVEQHFYYMFVGFNLILFLHVFIHLGQSIFLRVYALGAGTALCITLPYSFYLFYRLLTENLISMIDLVYSLPFGLATIFVVFIGHHVAPKIVPKITA</sequence>
<feature type="transmembrane region" description="Helical" evidence="1">
    <location>
        <begin position="117"/>
        <end position="138"/>
    </location>
</feature>
<dbReference type="EMBL" id="VOQF01000001">
    <property type="protein sequence ID" value="TXC92813.1"/>
    <property type="molecule type" value="Genomic_DNA"/>
</dbReference>
<dbReference type="InterPro" id="IPR025671">
    <property type="entry name" value="HXXEE"/>
</dbReference>
<gene>
    <name evidence="2" type="ORF">FS935_01020</name>
</gene>
<dbReference type="Proteomes" id="UP000321363">
    <property type="component" value="Unassembled WGS sequence"/>
</dbReference>
<evidence type="ECO:0000313" key="3">
    <source>
        <dbReference type="Proteomes" id="UP000321363"/>
    </source>
</evidence>
<dbReference type="OrthoDB" id="5195477at2"/>
<reference evidence="2 3" key="1">
    <citation type="journal article" date="2005" name="Int. J. Syst. Evol. Microbiol.">
        <title>Bacillus litoralis sp. nov., isolated from a tidal flat of the Yellow Sea in Korea.</title>
        <authorList>
            <person name="Yoon J.H."/>
            <person name="Oh T.K."/>
        </authorList>
    </citation>
    <scope>NUCLEOTIDE SEQUENCE [LARGE SCALE GENOMIC DNA]</scope>
    <source>
        <strain evidence="2 3">SW-211</strain>
    </source>
</reference>